<sequence>MTGKVNVISCLILIFICKQDYVSAAACQNVGTTGTITGNFNTRDTGTGVAVLMDHEDFDFNCCGFVNRWTFEADVVGSVDAMIWRQDTGNTYTLVGFNTITSSNPTNQEWEDIANGNRIRVENADLIGLHTTSSSFIIPCYLENQGNGNSGRKKKTLTSVVSSMSSPSPYDWSSASSANAVCAIEATTTPSQNPSLTGLTDVIKYNDEVFASDLLFTFTATDGDLEDANNLTITFNSATSYFGHQSTNEIRVTTVPPIGSYSLTVTVTDPCGNLNTSTPTITVINRLPVINNLPNSVSIIEDTTDNTLIFTINATDTVTDPVTCWKNGGVGIPFSVTPSTDYGVYLDTGTILSYDSNPSYTVTVRCNDGSDNVDGVLTIIIIPNQAPVINSLPDTVSFLEDDNTNTLLHRLNVTDFEGDVISCSLIPTSTLFDISLVQPPNNEYGIYLTGGTTLDYDTTPSYSFTVKCEDQRRDDTGSFTINLIRNTPPVINSLPFTESISEDLITKTLIHTLNVTDVNTADIITCALNSHTILFEIAGFGVFLTGGTALNYDVTPTYLLDIECGDHRRNVSDVLTVDLIRNEPPSIVNLPMSCEIQESITAESLLYTVSVTDPTNDTVTCSLTTATTTFFLQSGSSQFETDIYVRGNQAFDYDALNRYTLGIKCADQRRNDTSEFYIYLLRNMPPYFTNLQAKTSVSAQTVVTGQVVYSVTSVDPESDNVQYTMTSSSASAPFSINQNTGEISLSRSINTELSAGYELYINASDGRNNAASRTLSVRITDINKPPSFLNPSQTVTVLEGIIIGSSILQPILTDDDVSDTHTFYASYSPPEGVIYFRVNSTTGLITSTVVIDYETIPYKTFLLTITGSDSLMVDTTNITLNIQNMNEPPKFTKTKYAFTAIENSAGTILQDPYYQFSDEDGDTVKFSLNCGTDTGLLDIDSSTGLLSYAIDYDLDVAGTSSLIICEIYITDNEYTDTAYLNITVLDANDNSPSFLSDEYTFVVVNSQSIGSTIGKVDANDNDVGTNGNVLYHLAQEDLNNGLFSVSSDGSIIIQQSLERFVPGTSLNLTVYAVDSGGQQDTALVNVILPVVESNGNVYVDVIYYKSFFSYAPNMAWFVPLMKFTKVQVTLNYNKSLPNNCDVHYHLTQEGVSNALFEIDDNGSIKLIQSLTSYAEGSVLDFTVYAVDSDGNQDTAAVYIMLPVPYEPTASTQNEIQYMTFFSYAPNMAWFVPLTFVLSITLIVVIHTLYTSKCSCKSSKQNKNKRKRRPRRRLERY</sequence>
<accession>A0A8B6E5R4</accession>
<dbReference type="InterPro" id="IPR020894">
    <property type="entry name" value="Cadherin_CS"/>
</dbReference>
<dbReference type="EMBL" id="UYJE01004553">
    <property type="protein sequence ID" value="VDI29018.1"/>
    <property type="molecule type" value="Genomic_DNA"/>
</dbReference>
<evidence type="ECO:0000259" key="11">
    <source>
        <dbReference type="PROSITE" id="PS50268"/>
    </source>
</evidence>
<keyword evidence="4 8" id="KW-0106">Calcium</keyword>
<feature type="chain" id="PRO_5032877975" description="Cadherin domain-containing protein" evidence="10">
    <location>
        <begin position="25"/>
        <end position="1276"/>
    </location>
</feature>
<dbReference type="InterPro" id="IPR002126">
    <property type="entry name" value="Cadherin-like_dom"/>
</dbReference>
<dbReference type="InterPro" id="IPR015919">
    <property type="entry name" value="Cadherin-like_sf"/>
</dbReference>
<keyword evidence="5 9" id="KW-1133">Transmembrane helix</keyword>
<reference evidence="12" key="1">
    <citation type="submission" date="2018-11" db="EMBL/GenBank/DDBJ databases">
        <authorList>
            <person name="Alioto T."/>
            <person name="Alioto T."/>
        </authorList>
    </citation>
    <scope>NUCLEOTIDE SEQUENCE</scope>
</reference>
<evidence type="ECO:0000256" key="3">
    <source>
        <dbReference type="ARBA" id="ARBA00022737"/>
    </source>
</evidence>
<keyword evidence="3" id="KW-0677">Repeat</keyword>
<evidence type="ECO:0000256" key="7">
    <source>
        <dbReference type="ARBA" id="ARBA00023180"/>
    </source>
</evidence>
<dbReference type="SMART" id="SM00112">
    <property type="entry name" value="CA"/>
    <property type="match status" value="7"/>
</dbReference>
<protein>
    <recommendedName>
        <fullName evidence="11">Cadherin domain-containing protein</fullName>
    </recommendedName>
</protein>
<proteinExistence type="predicted"/>
<dbReference type="AlphaFoldDB" id="A0A8B6E5R4"/>
<feature type="domain" description="Cadherin" evidence="11">
    <location>
        <begin position="995"/>
        <end position="1114"/>
    </location>
</feature>
<dbReference type="PROSITE" id="PS50268">
    <property type="entry name" value="CADHERIN_2"/>
    <property type="match status" value="4"/>
</dbReference>
<organism evidence="12 13">
    <name type="scientific">Mytilus galloprovincialis</name>
    <name type="common">Mediterranean mussel</name>
    <dbReference type="NCBI Taxonomy" id="29158"/>
    <lineage>
        <taxon>Eukaryota</taxon>
        <taxon>Metazoa</taxon>
        <taxon>Spiralia</taxon>
        <taxon>Lophotrochozoa</taxon>
        <taxon>Mollusca</taxon>
        <taxon>Bivalvia</taxon>
        <taxon>Autobranchia</taxon>
        <taxon>Pteriomorphia</taxon>
        <taxon>Mytilida</taxon>
        <taxon>Mytiloidea</taxon>
        <taxon>Mytilidae</taxon>
        <taxon>Mytilinae</taxon>
        <taxon>Mytilus</taxon>
    </lineage>
</organism>
<evidence type="ECO:0000256" key="1">
    <source>
        <dbReference type="ARBA" id="ARBA00004167"/>
    </source>
</evidence>
<dbReference type="GO" id="GO:0005509">
    <property type="term" value="F:calcium ion binding"/>
    <property type="evidence" value="ECO:0007669"/>
    <property type="project" value="UniProtKB-UniRule"/>
</dbReference>
<feature type="transmembrane region" description="Helical" evidence="9">
    <location>
        <begin position="1227"/>
        <end position="1249"/>
    </location>
</feature>
<feature type="domain" description="Cadherin" evidence="11">
    <location>
        <begin position="705"/>
        <end position="788"/>
    </location>
</feature>
<dbReference type="PANTHER" id="PTHR24028">
    <property type="entry name" value="CADHERIN-87A"/>
    <property type="match status" value="1"/>
</dbReference>
<dbReference type="PROSITE" id="PS00232">
    <property type="entry name" value="CADHERIN_1"/>
    <property type="match status" value="1"/>
</dbReference>
<dbReference type="Pfam" id="PF00028">
    <property type="entry name" value="Cadherin"/>
    <property type="match status" value="2"/>
</dbReference>
<evidence type="ECO:0000256" key="6">
    <source>
        <dbReference type="ARBA" id="ARBA00023136"/>
    </source>
</evidence>
<evidence type="ECO:0000256" key="5">
    <source>
        <dbReference type="ARBA" id="ARBA00022989"/>
    </source>
</evidence>
<gene>
    <name evidence="12" type="ORF">MGAL_10B085193</name>
</gene>
<dbReference type="PANTHER" id="PTHR24028:SF328">
    <property type="entry name" value="CADHERIN-3"/>
    <property type="match status" value="1"/>
</dbReference>
<evidence type="ECO:0000313" key="13">
    <source>
        <dbReference type="Proteomes" id="UP000596742"/>
    </source>
</evidence>
<evidence type="ECO:0000256" key="10">
    <source>
        <dbReference type="SAM" id="SignalP"/>
    </source>
</evidence>
<feature type="domain" description="Cadherin" evidence="11">
    <location>
        <begin position="789"/>
        <end position="891"/>
    </location>
</feature>
<dbReference type="OrthoDB" id="6086648at2759"/>
<evidence type="ECO:0000256" key="8">
    <source>
        <dbReference type="PROSITE-ProRule" id="PRU00043"/>
    </source>
</evidence>
<dbReference type="CDD" id="cd11304">
    <property type="entry name" value="Cadherin_repeat"/>
    <property type="match status" value="5"/>
</dbReference>
<keyword evidence="6 9" id="KW-0472">Membrane</keyword>
<dbReference type="InterPro" id="IPR050174">
    <property type="entry name" value="Protocadherin/Cadherin-CA"/>
</dbReference>
<dbReference type="SUPFAM" id="SSF49313">
    <property type="entry name" value="Cadherin-like"/>
    <property type="match status" value="7"/>
</dbReference>
<evidence type="ECO:0000256" key="2">
    <source>
        <dbReference type="ARBA" id="ARBA00022692"/>
    </source>
</evidence>
<dbReference type="GO" id="GO:0007156">
    <property type="term" value="P:homophilic cell adhesion via plasma membrane adhesion molecules"/>
    <property type="evidence" value="ECO:0007669"/>
    <property type="project" value="InterPro"/>
</dbReference>
<keyword evidence="10" id="KW-0732">Signal</keyword>
<keyword evidence="7" id="KW-0325">Glycoprotein</keyword>
<evidence type="ECO:0000256" key="4">
    <source>
        <dbReference type="ARBA" id="ARBA00022837"/>
    </source>
</evidence>
<dbReference type="SUPFAM" id="SSF49299">
    <property type="entry name" value="PKD domain"/>
    <property type="match status" value="1"/>
</dbReference>
<feature type="signal peptide" evidence="10">
    <location>
        <begin position="1"/>
        <end position="24"/>
    </location>
</feature>
<evidence type="ECO:0000256" key="9">
    <source>
        <dbReference type="SAM" id="Phobius"/>
    </source>
</evidence>
<comment type="subcellular location">
    <subcellularLocation>
        <location evidence="1">Membrane</location>
        <topology evidence="1">Single-pass membrane protein</topology>
    </subcellularLocation>
</comment>
<dbReference type="PRINTS" id="PR00205">
    <property type="entry name" value="CADHERIN"/>
</dbReference>
<name>A0A8B6E5R4_MYTGA</name>
<keyword evidence="2 9" id="KW-0812">Transmembrane</keyword>
<dbReference type="Proteomes" id="UP000596742">
    <property type="component" value="Unassembled WGS sequence"/>
</dbReference>
<dbReference type="GO" id="GO:0005886">
    <property type="term" value="C:plasma membrane"/>
    <property type="evidence" value="ECO:0007669"/>
    <property type="project" value="InterPro"/>
</dbReference>
<dbReference type="InterPro" id="IPR035986">
    <property type="entry name" value="PKD_dom_sf"/>
</dbReference>
<evidence type="ECO:0000313" key="12">
    <source>
        <dbReference type="EMBL" id="VDI29018.1"/>
    </source>
</evidence>
<comment type="caution">
    <text evidence="12">The sequence shown here is derived from an EMBL/GenBank/DDBJ whole genome shotgun (WGS) entry which is preliminary data.</text>
</comment>
<dbReference type="Gene3D" id="2.60.40.60">
    <property type="entry name" value="Cadherins"/>
    <property type="match status" value="7"/>
</dbReference>
<keyword evidence="13" id="KW-1185">Reference proteome</keyword>
<feature type="domain" description="Cadherin" evidence="11">
    <location>
        <begin position="892"/>
        <end position="994"/>
    </location>
</feature>